<dbReference type="Pfam" id="PF01938">
    <property type="entry name" value="TRAM"/>
    <property type="match status" value="1"/>
</dbReference>
<comment type="caution">
    <text evidence="10">The sequence shown here is derived from an EMBL/GenBank/DDBJ whole genome shotgun (WGS) entry which is preliminary data.</text>
</comment>
<evidence type="ECO:0000256" key="7">
    <source>
        <dbReference type="ARBA" id="ARBA00033765"/>
    </source>
</evidence>
<dbReference type="GO" id="GO:0035597">
    <property type="term" value="F:tRNA-2-methylthio-N(6)-dimethylallyladenosine(37) synthase activity"/>
    <property type="evidence" value="ECO:0007669"/>
    <property type="project" value="UniProtKB-EC"/>
</dbReference>
<dbReference type="InterPro" id="IPR058240">
    <property type="entry name" value="rSAM_sf"/>
</dbReference>
<name>C9L5T0_BLAHA</name>
<dbReference type="InterPro" id="IPR002792">
    <property type="entry name" value="TRAM_dom"/>
</dbReference>
<feature type="domain" description="TRAM" evidence="8">
    <location>
        <begin position="102"/>
        <end position="165"/>
    </location>
</feature>
<organism evidence="10 11">
    <name type="scientific">Blautia hansenii DSM 20583</name>
    <dbReference type="NCBI Taxonomy" id="537007"/>
    <lineage>
        <taxon>Bacteria</taxon>
        <taxon>Bacillati</taxon>
        <taxon>Bacillota</taxon>
        <taxon>Clostridia</taxon>
        <taxon>Lachnospirales</taxon>
        <taxon>Lachnospiraceae</taxon>
        <taxon>Blautia</taxon>
    </lineage>
</organism>
<gene>
    <name evidence="10" type="ORF">BLAHAN_04737</name>
</gene>
<evidence type="ECO:0000256" key="1">
    <source>
        <dbReference type="ARBA" id="ARBA00003234"/>
    </source>
</evidence>
<dbReference type="PANTHER" id="PTHR43020:SF2">
    <property type="entry name" value="MITOCHONDRIAL TRNA METHYLTHIOTRANSFERASE CDK5RAP1"/>
    <property type="match status" value="1"/>
</dbReference>
<dbReference type="InterPro" id="IPR007197">
    <property type="entry name" value="rSAM"/>
</dbReference>
<dbReference type="STRING" id="537007.BLAHAN_04737"/>
<protein>
    <recommendedName>
        <fullName evidence="7">tRNA-2-methylthio-N(6)-dimethylallyladenosine synthase</fullName>
        <ecNumber evidence="7">2.8.4.3</ecNumber>
    </recommendedName>
</protein>
<keyword evidence="3" id="KW-0949">S-adenosyl-L-methionine</keyword>
<comment type="function">
    <text evidence="1">Catalyzes the methylthiolation of N6-(dimethylallyl)adenosine (i(6)A), leading to the formation of 2-methylthio-N6-(dimethylallyl)adenosine (ms(2)i(6)A) at position 37 in tRNAs that read codons beginning with uridine.</text>
</comment>
<evidence type="ECO:0000259" key="9">
    <source>
        <dbReference type="PROSITE" id="PS51918"/>
    </source>
</evidence>
<sequence>MNRRYDKEKYLNLVEKIRTAIPDISLTTDIIVGFPGETEEDFLETVDVVKKVRYDSAFTFIYSKRTGTPAAVMENQVSEGVVKDRFNRLLETVQSIGREMSARDTGKVMEVLVEEQNSQDKHLMTGRLSNNLLVHFEGDTSLIGQLCQVRLDECRGFYYMGTKVG</sequence>
<evidence type="ECO:0000256" key="2">
    <source>
        <dbReference type="ARBA" id="ARBA00022485"/>
    </source>
</evidence>
<dbReference type="GO" id="GO:0005829">
    <property type="term" value="C:cytosol"/>
    <property type="evidence" value="ECO:0007669"/>
    <property type="project" value="TreeGrafter"/>
</dbReference>
<dbReference type="GO" id="GO:0046872">
    <property type="term" value="F:metal ion binding"/>
    <property type="evidence" value="ECO:0007669"/>
    <property type="project" value="UniProtKB-KW"/>
</dbReference>
<evidence type="ECO:0000313" key="10">
    <source>
        <dbReference type="EMBL" id="EEX22512.1"/>
    </source>
</evidence>
<dbReference type="PANTHER" id="PTHR43020">
    <property type="entry name" value="CDK5 REGULATORY SUBUNIT-ASSOCIATED PROTEIN 1"/>
    <property type="match status" value="1"/>
</dbReference>
<keyword evidence="2" id="KW-0004">4Fe-4S</keyword>
<dbReference type="eggNOG" id="COG0621">
    <property type="taxonomic scope" value="Bacteria"/>
</dbReference>
<dbReference type="EC" id="2.8.4.3" evidence="7"/>
<dbReference type="InterPro" id="IPR023404">
    <property type="entry name" value="rSAM_horseshoe"/>
</dbReference>
<dbReference type="GO" id="GO:0051539">
    <property type="term" value="F:4 iron, 4 sulfur cluster binding"/>
    <property type="evidence" value="ECO:0007669"/>
    <property type="project" value="UniProtKB-KW"/>
</dbReference>
<dbReference type="Pfam" id="PF04055">
    <property type="entry name" value="Radical_SAM"/>
    <property type="match status" value="1"/>
</dbReference>
<dbReference type="EMBL" id="ABYU02000011">
    <property type="protein sequence ID" value="EEX22512.1"/>
    <property type="molecule type" value="Genomic_DNA"/>
</dbReference>
<evidence type="ECO:0000256" key="5">
    <source>
        <dbReference type="ARBA" id="ARBA00023004"/>
    </source>
</evidence>
<evidence type="ECO:0000313" key="11">
    <source>
        <dbReference type="Proteomes" id="UP000003755"/>
    </source>
</evidence>
<reference evidence="10" key="1">
    <citation type="submission" date="2009-09" db="EMBL/GenBank/DDBJ databases">
        <authorList>
            <person name="Weinstock G."/>
            <person name="Sodergren E."/>
            <person name="Clifton S."/>
            <person name="Fulton L."/>
            <person name="Fulton B."/>
            <person name="Courtney L."/>
            <person name="Fronick C."/>
            <person name="Harrison M."/>
            <person name="Strong C."/>
            <person name="Farmer C."/>
            <person name="Delahaunty K."/>
            <person name="Markovic C."/>
            <person name="Hall O."/>
            <person name="Minx P."/>
            <person name="Tomlinson C."/>
            <person name="Mitreva M."/>
            <person name="Nelson J."/>
            <person name="Hou S."/>
            <person name="Wollam A."/>
            <person name="Pepin K.H."/>
            <person name="Johnson M."/>
            <person name="Bhonagiri V."/>
            <person name="Nash W.E."/>
            <person name="Warren W."/>
            <person name="Chinwalla A."/>
            <person name="Mardis E.R."/>
            <person name="Wilson R.K."/>
        </authorList>
    </citation>
    <scope>NUCLEOTIDE SEQUENCE [LARGE SCALE GENOMIC DNA]</scope>
    <source>
        <strain evidence="10">DSM 20583</strain>
    </source>
</reference>
<dbReference type="PROSITE" id="PS50926">
    <property type="entry name" value="TRAM"/>
    <property type="match status" value="1"/>
</dbReference>
<dbReference type="Gene3D" id="3.80.30.20">
    <property type="entry name" value="tm_1862 like domain"/>
    <property type="match status" value="1"/>
</dbReference>
<dbReference type="SUPFAM" id="SSF102114">
    <property type="entry name" value="Radical SAM enzymes"/>
    <property type="match status" value="1"/>
</dbReference>
<evidence type="ECO:0000256" key="4">
    <source>
        <dbReference type="ARBA" id="ARBA00022723"/>
    </source>
</evidence>
<keyword evidence="5" id="KW-0408">Iron</keyword>
<evidence type="ECO:0000256" key="3">
    <source>
        <dbReference type="ARBA" id="ARBA00022691"/>
    </source>
</evidence>
<dbReference type="PROSITE" id="PS51918">
    <property type="entry name" value="RADICAL_SAM"/>
    <property type="match status" value="1"/>
</dbReference>
<evidence type="ECO:0000256" key="6">
    <source>
        <dbReference type="ARBA" id="ARBA00023014"/>
    </source>
</evidence>
<accession>C9L5T0</accession>
<keyword evidence="11" id="KW-1185">Reference proteome</keyword>
<feature type="domain" description="Radical SAM core" evidence="9">
    <location>
        <begin position="1"/>
        <end position="99"/>
    </location>
</feature>
<keyword evidence="6" id="KW-0411">Iron-sulfur</keyword>
<evidence type="ECO:0000259" key="8">
    <source>
        <dbReference type="PROSITE" id="PS50926"/>
    </source>
</evidence>
<proteinExistence type="predicted"/>
<dbReference type="HOGENOM" id="CLU_018697_3_1_9"/>
<dbReference type="Proteomes" id="UP000003755">
    <property type="component" value="Unassembled WGS sequence"/>
</dbReference>
<keyword evidence="4" id="KW-0479">Metal-binding</keyword>
<dbReference type="AlphaFoldDB" id="C9L5T0"/>